<proteinExistence type="inferred from homology"/>
<name>K2HAP2_9RHOB</name>
<reference evidence="3 4" key="1">
    <citation type="journal article" date="2012" name="J. Bacteriol.">
        <title>Draft Genome Sequence of Oceaniovalibus guishaninsula JLT2003T.</title>
        <authorList>
            <person name="Tang K."/>
            <person name="Liu K."/>
            <person name="Jiao N."/>
        </authorList>
    </citation>
    <scope>NUCLEOTIDE SEQUENCE [LARGE SCALE GENOMIC DNA]</scope>
    <source>
        <strain evidence="3 4">JLT2003</strain>
    </source>
</reference>
<dbReference type="Gene3D" id="3.40.1740.10">
    <property type="entry name" value="VC0467-like"/>
    <property type="match status" value="1"/>
</dbReference>
<dbReference type="GO" id="GO:0005829">
    <property type="term" value="C:cytosol"/>
    <property type="evidence" value="ECO:0007669"/>
    <property type="project" value="TreeGrafter"/>
</dbReference>
<evidence type="ECO:0000256" key="1">
    <source>
        <dbReference type="ARBA" id="ARBA00009600"/>
    </source>
</evidence>
<dbReference type="OrthoDB" id="9807486at2"/>
<evidence type="ECO:0000313" key="4">
    <source>
        <dbReference type="Proteomes" id="UP000006765"/>
    </source>
</evidence>
<evidence type="ECO:0000313" key="3">
    <source>
        <dbReference type="EMBL" id="EKE43732.1"/>
    </source>
</evidence>
<dbReference type="Proteomes" id="UP000006765">
    <property type="component" value="Unassembled WGS sequence"/>
</dbReference>
<dbReference type="RefSeq" id="WP_007427218.1">
    <property type="nucleotide sequence ID" value="NZ_AMGO01000047.1"/>
</dbReference>
<dbReference type="SUPFAM" id="SSF143456">
    <property type="entry name" value="VC0467-like"/>
    <property type="match status" value="1"/>
</dbReference>
<comment type="caution">
    <text evidence="3">The sequence shown here is derived from an EMBL/GenBank/DDBJ whole genome shotgun (WGS) entry which is preliminary data.</text>
</comment>
<comment type="similarity">
    <text evidence="1 2">Belongs to the UPF0301 (AlgH) family.</text>
</comment>
<dbReference type="PANTHER" id="PTHR30327">
    <property type="entry name" value="UNCHARACTERIZED PROTEIN YQGE"/>
    <property type="match status" value="1"/>
</dbReference>
<sequence>MEQEITSLTGKLLIAMPGMGDPRFEKAVILLCRHGEAGAMGLIVNRRAPDLTLDALLEQLSIPSTGASGVPLHHGGPVEGGRGFVLHTRDYSVNESTLWAGSEIGMTATLDILRDIAAGKGPDRMLVALGYAGWGPGQLEAEIAGNVWLVSDGRAEIVFAKGDADKWRAAVESLGIDPLMLSGAGGRA</sequence>
<dbReference type="InterPro" id="IPR003774">
    <property type="entry name" value="AlgH-like"/>
</dbReference>
<dbReference type="HAMAP" id="MF_00758">
    <property type="entry name" value="UPF0301"/>
    <property type="match status" value="1"/>
</dbReference>
<dbReference type="PATRIC" id="fig|1231392.3.peg.2077"/>
<keyword evidence="4" id="KW-1185">Reference proteome</keyword>
<organism evidence="3 4">
    <name type="scientific">Oceaniovalibus guishaninsula JLT2003</name>
    <dbReference type="NCBI Taxonomy" id="1231392"/>
    <lineage>
        <taxon>Bacteria</taxon>
        <taxon>Pseudomonadati</taxon>
        <taxon>Pseudomonadota</taxon>
        <taxon>Alphaproteobacteria</taxon>
        <taxon>Rhodobacterales</taxon>
        <taxon>Roseobacteraceae</taxon>
        <taxon>Oceaniovalibus</taxon>
    </lineage>
</organism>
<dbReference type="STRING" id="1231392.OCGS_2066"/>
<dbReference type="EMBL" id="AMGO01000047">
    <property type="protein sequence ID" value="EKE43732.1"/>
    <property type="molecule type" value="Genomic_DNA"/>
</dbReference>
<dbReference type="Pfam" id="PF02622">
    <property type="entry name" value="DUF179"/>
    <property type="match status" value="1"/>
</dbReference>
<accession>K2HAP2</accession>
<dbReference type="AlphaFoldDB" id="K2HAP2"/>
<evidence type="ECO:0000256" key="2">
    <source>
        <dbReference type="HAMAP-Rule" id="MF_00758"/>
    </source>
</evidence>
<gene>
    <name evidence="3" type="ORF">OCGS_2066</name>
</gene>
<protein>
    <recommendedName>
        <fullName evidence="2">UPF0301 protein OCGS_2066</fullName>
    </recommendedName>
</protein>
<dbReference type="PANTHER" id="PTHR30327:SF1">
    <property type="entry name" value="UPF0301 PROTEIN YQGE"/>
    <property type="match status" value="1"/>
</dbReference>
<dbReference type="eggNOG" id="COG1678">
    <property type="taxonomic scope" value="Bacteria"/>
</dbReference>